<feature type="chain" id="PRO_5039660884" description="beta-glucosidase" evidence="7">
    <location>
        <begin position="36"/>
        <end position="618"/>
    </location>
</feature>
<protein>
    <recommendedName>
        <fullName evidence="3">beta-glucosidase</fullName>
        <ecNumber evidence="3">3.2.1.21</ecNumber>
    </recommendedName>
</protein>
<dbReference type="Gene3D" id="3.40.50.1700">
    <property type="entry name" value="Glycoside hydrolase family 3 C-terminal domain"/>
    <property type="match status" value="1"/>
</dbReference>
<comment type="similarity">
    <text evidence="2">Belongs to the glycosyl hydrolase 3 family.</text>
</comment>
<evidence type="ECO:0000256" key="2">
    <source>
        <dbReference type="ARBA" id="ARBA00005336"/>
    </source>
</evidence>
<keyword evidence="6" id="KW-0326">Glycosidase</keyword>
<feature type="signal peptide" evidence="7">
    <location>
        <begin position="1"/>
        <end position="35"/>
    </location>
</feature>
<dbReference type="Gene3D" id="3.20.20.300">
    <property type="entry name" value="Glycoside hydrolase, family 3, N-terminal domain"/>
    <property type="match status" value="1"/>
</dbReference>
<gene>
    <name evidence="10" type="ORF">SAMN04489718_3076</name>
</gene>
<evidence type="ECO:0000256" key="3">
    <source>
        <dbReference type="ARBA" id="ARBA00012744"/>
    </source>
</evidence>
<evidence type="ECO:0000256" key="1">
    <source>
        <dbReference type="ARBA" id="ARBA00000448"/>
    </source>
</evidence>
<name>A0A1H1FJF4_9ACTN</name>
<dbReference type="STRING" id="995062.SAMN04489718_3076"/>
<sequence>MTYRATGSRLRRLFPSVAGLAVVTLLTAGLAPASAGTSRADYQDPSLPVQQRVDDLMSRMSLRDKIGQMVQIERDAAGPAEVADNRIGSVLSGGGSTPESNTPEAWADMYDRYQRAALDTRLGIPLLYGVDAVHGHNNLRGATVFPHNIGLGAADDPKLVQRIGAATAEEVAATGIDWTFSPCVCVARDDRWGRTYEAFGETPELPKKMTREITGYQGKQLGGDPTSIMATAKHYVGDGGTTGGQDQGNTQLSERELRKIHLKPFRKAVKRDVASVMVSYSSWNGAKMHAQKYLVQDVLKRELGFDGIVISDYDALHQLDGDDSTLTASEVRRSVNAGLDMIMLSSDHAKFLRLLRQEVEAGNIPMRRIDDATSRILTKKFEMGLFEHPFAQRDLLSTVGSDEHRALARQAVRESQTLLENDGVLPLSPEKDEVFVAGSNADDIGNQSGGWTISWQGSSGDITEGTTILEGIRQVSNSKVTYDERGDGVDGSYDAAVAVVGEKPYAEYEGDRPNGVRISEQDLNTIAKLRSAGIPVAVVTVSGRPVDVSEHVDDWNALLASWLPGTQGGGVADVLFGKHNPTGKLPVSWMRSYDQQPINKGDGKDPLYPYGYGLSYRN</sequence>
<keyword evidence="5" id="KW-0378">Hydrolase</keyword>
<dbReference type="GO" id="GO:0009251">
    <property type="term" value="P:glucan catabolic process"/>
    <property type="evidence" value="ECO:0007669"/>
    <property type="project" value="TreeGrafter"/>
</dbReference>
<evidence type="ECO:0000256" key="6">
    <source>
        <dbReference type="ARBA" id="ARBA00023295"/>
    </source>
</evidence>
<feature type="domain" description="Glycoside hydrolase family 3 C-terminal" evidence="9">
    <location>
        <begin position="417"/>
        <end position="616"/>
    </location>
</feature>
<dbReference type="AlphaFoldDB" id="A0A1H1FJF4"/>
<dbReference type="PRINTS" id="PR00133">
    <property type="entry name" value="GLHYDRLASE3"/>
</dbReference>
<dbReference type="GO" id="GO:0008422">
    <property type="term" value="F:beta-glucosidase activity"/>
    <property type="evidence" value="ECO:0007669"/>
    <property type="project" value="UniProtKB-EC"/>
</dbReference>
<keyword evidence="11" id="KW-1185">Reference proteome</keyword>
<dbReference type="InterPro" id="IPR002772">
    <property type="entry name" value="Glyco_hydro_3_C"/>
</dbReference>
<keyword evidence="4 7" id="KW-0732">Signal</keyword>
<evidence type="ECO:0000256" key="7">
    <source>
        <dbReference type="SAM" id="SignalP"/>
    </source>
</evidence>
<evidence type="ECO:0000313" key="10">
    <source>
        <dbReference type="EMBL" id="SDR01061.1"/>
    </source>
</evidence>
<dbReference type="Pfam" id="PF00933">
    <property type="entry name" value="Glyco_hydro_3"/>
    <property type="match status" value="1"/>
</dbReference>
<dbReference type="InterPro" id="IPR036962">
    <property type="entry name" value="Glyco_hydro_3_N_sf"/>
</dbReference>
<dbReference type="OrthoDB" id="9803863at2"/>
<proteinExistence type="inferred from homology"/>
<evidence type="ECO:0000256" key="4">
    <source>
        <dbReference type="ARBA" id="ARBA00022729"/>
    </source>
</evidence>
<dbReference type="Pfam" id="PF01915">
    <property type="entry name" value="Glyco_hydro_3_C"/>
    <property type="match status" value="1"/>
</dbReference>
<accession>A0A1H1FJF4</accession>
<dbReference type="EC" id="3.2.1.21" evidence="3"/>
<feature type="domain" description="Glycoside hydrolase family 3 N-terminal" evidence="8">
    <location>
        <begin position="62"/>
        <end position="378"/>
    </location>
</feature>
<dbReference type="RefSeq" id="WP_092524961.1">
    <property type="nucleotide sequence ID" value="NZ_FNKO01000002.1"/>
</dbReference>
<reference evidence="11" key="1">
    <citation type="submission" date="2016-10" db="EMBL/GenBank/DDBJ databases">
        <authorList>
            <person name="Varghese N."/>
            <person name="Submissions S."/>
        </authorList>
    </citation>
    <scope>NUCLEOTIDE SEQUENCE [LARGE SCALE GENOMIC DNA]</scope>
    <source>
        <strain evidence="11">DSM 45459</strain>
    </source>
</reference>
<dbReference type="SUPFAM" id="SSF52279">
    <property type="entry name" value="Beta-D-glucan exohydrolase, C-terminal domain"/>
    <property type="match status" value="1"/>
</dbReference>
<dbReference type="Proteomes" id="UP000199301">
    <property type="component" value="Unassembled WGS sequence"/>
</dbReference>
<dbReference type="EMBL" id="FNKO01000002">
    <property type="protein sequence ID" value="SDR01061.1"/>
    <property type="molecule type" value="Genomic_DNA"/>
</dbReference>
<dbReference type="InterPro" id="IPR036881">
    <property type="entry name" value="Glyco_hydro_3_C_sf"/>
</dbReference>
<dbReference type="PANTHER" id="PTHR30620">
    <property type="entry name" value="PERIPLASMIC BETA-GLUCOSIDASE-RELATED"/>
    <property type="match status" value="1"/>
</dbReference>
<evidence type="ECO:0000259" key="9">
    <source>
        <dbReference type="Pfam" id="PF01915"/>
    </source>
</evidence>
<dbReference type="PANTHER" id="PTHR30620:SF16">
    <property type="entry name" value="LYSOSOMAL BETA GLUCOSIDASE"/>
    <property type="match status" value="1"/>
</dbReference>
<evidence type="ECO:0000313" key="11">
    <source>
        <dbReference type="Proteomes" id="UP000199301"/>
    </source>
</evidence>
<evidence type="ECO:0000256" key="5">
    <source>
        <dbReference type="ARBA" id="ARBA00022801"/>
    </source>
</evidence>
<dbReference type="InterPro" id="IPR017853">
    <property type="entry name" value="GH"/>
</dbReference>
<dbReference type="InterPro" id="IPR001764">
    <property type="entry name" value="Glyco_hydro_3_N"/>
</dbReference>
<comment type="catalytic activity">
    <reaction evidence="1">
        <text>Hydrolysis of terminal, non-reducing beta-D-glucosyl residues with release of beta-D-glucose.</text>
        <dbReference type="EC" id="3.2.1.21"/>
    </reaction>
</comment>
<dbReference type="SUPFAM" id="SSF51445">
    <property type="entry name" value="(Trans)glycosidases"/>
    <property type="match status" value="1"/>
</dbReference>
<organism evidence="10 11">
    <name type="scientific">Actinopolyspora saharensis</name>
    <dbReference type="NCBI Taxonomy" id="995062"/>
    <lineage>
        <taxon>Bacteria</taxon>
        <taxon>Bacillati</taxon>
        <taxon>Actinomycetota</taxon>
        <taxon>Actinomycetes</taxon>
        <taxon>Actinopolysporales</taxon>
        <taxon>Actinopolysporaceae</taxon>
        <taxon>Actinopolyspora</taxon>
    </lineage>
</organism>
<evidence type="ECO:0000259" key="8">
    <source>
        <dbReference type="Pfam" id="PF00933"/>
    </source>
</evidence>
<dbReference type="InterPro" id="IPR051915">
    <property type="entry name" value="Cellulose_Degrad_GH3"/>
</dbReference>